<dbReference type="Proteomes" id="UP000630615">
    <property type="component" value="Unassembled WGS sequence"/>
</dbReference>
<dbReference type="Gene3D" id="3.40.50.300">
    <property type="entry name" value="P-loop containing nucleotide triphosphate hydrolases"/>
    <property type="match status" value="1"/>
</dbReference>
<keyword evidence="3" id="KW-1185">Reference proteome</keyword>
<protein>
    <recommendedName>
        <fullName evidence="4">ATPase</fullName>
    </recommendedName>
</protein>
<proteinExistence type="predicted"/>
<feature type="region of interest" description="Disordered" evidence="1">
    <location>
        <begin position="280"/>
        <end position="309"/>
    </location>
</feature>
<accession>A0ABQ1PXI8</accession>
<comment type="caution">
    <text evidence="2">The sequence shown here is derived from an EMBL/GenBank/DDBJ whole genome shotgun (WGS) entry which is preliminary data.</text>
</comment>
<gene>
    <name evidence="2" type="primary">yddE</name>
    <name evidence="2" type="ORF">GCM10011573_39030</name>
</gene>
<dbReference type="PANTHER" id="PTHR30121:SF6">
    <property type="entry name" value="SLR6007 PROTEIN"/>
    <property type="match status" value="1"/>
</dbReference>
<name>A0ABQ1PXI8_9ENTE</name>
<dbReference type="Gene3D" id="1.10.8.730">
    <property type="match status" value="1"/>
</dbReference>
<dbReference type="InterPro" id="IPR016628">
    <property type="entry name" value="ATPase_SAG2001_prd"/>
</dbReference>
<dbReference type="EMBL" id="BMKI01000027">
    <property type="protein sequence ID" value="GGD05796.1"/>
    <property type="molecule type" value="Genomic_DNA"/>
</dbReference>
<organism evidence="2 3">
    <name type="scientific">Enterococcus wangshanyuanii</name>
    <dbReference type="NCBI Taxonomy" id="2005703"/>
    <lineage>
        <taxon>Bacteria</taxon>
        <taxon>Bacillati</taxon>
        <taxon>Bacillota</taxon>
        <taxon>Bacilli</taxon>
        <taxon>Lactobacillales</taxon>
        <taxon>Enterococcaceae</taxon>
        <taxon>Enterococcus</taxon>
    </lineage>
</organism>
<feature type="compositionally biased region" description="Basic and acidic residues" evidence="1">
    <location>
        <begin position="298"/>
        <end position="309"/>
    </location>
</feature>
<evidence type="ECO:0000313" key="2">
    <source>
        <dbReference type="EMBL" id="GGD05796.1"/>
    </source>
</evidence>
<dbReference type="InterPro" id="IPR051162">
    <property type="entry name" value="T4SS_component"/>
</dbReference>
<dbReference type="PANTHER" id="PTHR30121">
    <property type="entry name" value="UNCHARACTERIZED PROTEIN YJGR-RELATED"/>
    <property type="match status" value="1"/>
</dbReference>
<dbReference type="RefSeq" id="WP_227011128.1">
    <property type="nucleotide sequence ID" value="NZ_BMKI01000027.1"/>
</dbReference>
<sequence length="835" mass="95223">MKLQSSLGKIYKNLLITKTNDVWAYYKVPLTDMSSRNVNKQEDYKRKQEQFFAGLSKYKDIDIQINPFSMNIEKRFEEFSREYDPQFFDLAKNMEERSIAMIEKELKQLTTENYYIGVRINGVGSARTLKGKVQEVCEGAIAKVLSSSGYQLAIDKEFLERYAVTEEVLFQHMGMVNASRVSGDEMAHFYNYHYIRGTKESMSVTSELSSNYSITDTVLDPNEHAGIIEMRSKAGLKYVSFLPIAKFKPNLRKNHVVQLSQELPFPVEFHLKGHFEPLKGGGGIENKKERSNRKLKNVARESYEGGDQESKKGKLNRFMLRDLEEKIDNKTPILKWIACFAVFGDTPSECQKRSSAVINLIDSAKVEVVNGTADQMKLFHKYLPAEPLFNTKDWLHYTTVEGLSEMMIGLDNRVGDNIGFPIGCVSNLSNVNGKRVEEIAKACRKRVLYNPFLASEQVLGKVSDSPHIAITGPTGGGKSFLAKFLFVLSSYMKGRGLYVDPKSEYKKWIMRVINNKKYQKKYPLFISYLKEYHFVTLDPDKKENWGVLDPICFLTGADAKDTAESIFEQIYDFSDKEDARVEMLRNVKKVIAEREAGEKVGLMHVITRMKQSNNEEVKKSGNALFEIVEGSTLQLAFSYGDTEGLNLTNKVTILEIAGLKLPKATDDPRSYSAVQKKNIALMLPLGKFCEQFGKRDYAEHTYVAFDEAWIFTVARGGSDVVADMRKVGRSQNNQLILITQSIRDVNTDDESGNFGRIFAFDKTDERELILEHMGLEVNEDNLDWLATMPARHCLYKDLYGRVNRILVYCPFEELIEMFKTVEETTTGRSEEMFAA</sequence>
<evidence type="ECO:0000256" key="1">
    <source>
        <dbReference type="SAM" id="MobiDB-lite"/>
    </source>
</evidence>
<reference evidence="3" key="1">
    <citation type="journal article" date="2019" name="Int. J. Syst. Evol. Microbiol.">
        <title>The Global Catalogue of Microorganisms (GCM) 10K type strain sequencing project: providing services to taxonomists for standard genome sequencing and annotation.</title>
        <authorList>
            <consortium name="The Broad Institute Genomics Platform"/>
            <consortium name="The Broad Institute Genome Sequencing Center for Infectious Disease"/>
            <person name="Wu L."/>
            <person name="Ma J."/>
        </authorList>
    </citation>
    <scope>NUCLEOTIDE SEQUENCE [LARGE SCALE GENOMIC DNA]</scope>
    <source>
        <strain evidence="3">CGMCC 1.15942</strain>
    </source>
</reference>
<dbReference type="SUPFAM" id="SSF52540">
    <property type="entry name" value="P-loop containing nucleoside triphosphate hydrolases"/>
    <property type="match status" value="1"/>
</dbReference>
<evidence type="ECO:0000313" key="3">
    <source>
        <dbReference type="Proteomes" id="UP000630615"/>
    </source>
</evidence>
<evidence type="ECO:0008006" key="4">
    <source>
        <dbReference type="Google" id="ProtNLM"/>
    </source>
</evidence>
<dbReference type="Pfam" id="PF12846">
    <property type="entry name" value="AAA_10"/>
    <property type="match status" value="1"/>
</dbReference>
<dbReference type="PIRSF" id="PIRSF015040">
    <property type="entry name" value="ATPase_SAG2001_prd"/>
    <property type="match status" value="1"/>
</dbReference>
<dbReference type="InterPro" id="IPR027417">
    <property type="entry name" value="P-loop_NTPase"/>
</dbReference>